<comment type="caution">
    <text evidence="1">The sequence shown here is derived from an EMBL/GenBank/DDBJ whole genome shotgun (WGS) entry which is preliminary data.</text>
</comment>
<proteinExistence type="predicted"/>
<evidence type="ECO:0000313" key="1">
    <source>
        <dbReference type="EMBL" id="GFR37634.1"/>
    </source>
</evidence>
<evidence type="ECO:0000313" key="2">
    <source>
        <dbReference type="Proteomes" id="UP000654993"/>
    </source>
</evidence>
<dbReference type="InterPro" id="IPR014934">
    <property type="entry name" value="DUF1806"/>
</dbReference>
<protein>
    <recommendedName>
        <fullName evidence="3">DUF1806 family protein</fullName>
    </recommendedName>
</protein>
<gene>
    <name evidence="1" type="ORF">PRECH8_09300</name>
</gene>
<dbReference type="Gene3D" id="2.70.180.10">
    <property type="entry name" value="Hypothetical protein YojF"/>
    <property type="match status" value="1"/>
</dbReference>
<keyword evidence="2" id="KW-1185">Reference proteome</keyword>
<reference evidence="1" key="1">
    <citation type="submission" date="2020-08" db="EMBL/GenBank/DDBJ databases">
        <authorList>
            <person name="Uke A."/>
            <person name="Chhe C."/>
            <person name="Baramee S."/>
            <person name="Kosugi A."/>
        </authorList>
    </citation>
    <scope>NUCLEOTIDE SEQUENCE</scope>
    <source>
        <strain evidence="1">DA-C8</strain>
    </source>
</reference>
<reference evidence="1" key="2">
    <citation type="journal article" date="2021" name="Data Brief">
        <title>Draft genome sequence data of the facultative, thermophilic, xylanolytic bacterium Paenibacillus sp. strain DA-C8.</title>
        <authorList>
            <person name="Chhe C."/>
            <person name="Uke A."/>
            <person name="Baramee S."/>
            <person name="Ungkulpasvich U."/>
            <person name="Tachaapaikoon C."/>
            <person name="Pason P."/>
            <person name="Waeonukul R."/>
            <person name="Ratanakhanokchai K."/>
            <person name="Kosugi A."/>
        </authorList>
    </citation>
    <scope>NUCLEOTIDE SEQUENCE</scope>
    <source>
        <strain evidence="1">DA-C8</strain>
    </source>
</reference>
<sequence>MMKLIDKTEVQRMLDAFVDQDVYIHLEMTMGAYAAHHGRAKFTGSTFIRNARVRFSHARIAGSGPYRVGLKMAEGWIYSEGLTHMEDQETERLIMAGLNEEGKLVVALQISKEPFGTAKGMD</sequence>
<dbReference type="Pfam" id="PF08830">
    <property type="entry name" value="DUF1806"/>
    <property type="match status" value="1"/>
</dbReference>
<evidence type="ECO:0008006" key="3">
    <source>
        <dbReference type="Google" id="ProtNLM"/>
    </source>
</evidence>
<name>A0A916QDL6_9BACL</name>
<dbReference type="EMBL" id="BMAQ01000006">
    <property type="protein sequence ID" value="GFR37634.1"/>
    <property type="molecule type" value="Genomic_DNA"/>
</dbReference>
<dbReference type="SUPFAM" id="SSF89442">
    <property type="entry name" value="Hypothetical protein YojF"/>
    <property type="match status" value="1"/>
</dbReference>
<dbReference type="AlphaFoldDB" id="A0A916QDL6"/>
<dbReference type="Proteomes" id="UP000654993">
    <property type="component" value="Unassembled WGS sequence"/>
</dbReference>
<organism evidence="1 2">
    <name type="scientific">Insulibacter thermoxylanivorax</name>
    <dbReference type="NCBI Taxonomy" id="2749268"/>
    <lineage>
        <taxon>Bacteria</taxon>
        <taxon>Bacillati</taxon>
        <taxon>Bacillota</taxon>
        <taxon>Bacilli</taxon>
        <taxon>Bacillales</taxon>
        <taxon>Paenibacillaceae</taxon>
        <taxon>Insulibacter</taxon>
    </lineage>
</organism>
<accession>A0A916QDL6</accession>
<dbReference type="InterPro" id="IPR036492">
    <property type="entry name" value="YojF_sf"/>
</dbReference>